<accession>A0ABS8JI33</accession>
<name>A0ABS8JI33_9GAMM</name>
<organism evidence="1 2">
    <name type="scientific">Noviluteimonas lactosilytica</name>
    <dbReference type="NCBI Taxonomy" id="2888523"/>
    <lineage>
        <taxon>Bacteria</taxon>
        <taxon>Pseudomonadati</taxon>
        <taxon>Pseudomonadota</taxon>
        <taxon>Gammaproteobacteria</taxon>
        <taxon>Lysobacterales</taxon>
        <taxon>Lysobacteraceae</taxon>
        <taxon>Noviluteimonas</taxon>
    </lineage>
</organism>
<proteinExistence type="predicted"/>
<comment type="caution">
    <text evidence="1">The sequence shown here is derived from an EMBL/GenBank/DDBJ whole genome shotgun (WGS) entry which is preliminary data.</text>
</comment>
<dbReference type="Proteomes" id="UP001165293">
    <property type="component" value="Unassembled WGS sequence"/>
</dbReference>
<dbReference type="RefSeq" id="WP_230526681.1">
    <property type="nucleotide sequence ID" value="NZ_JAJGAK010000001.1"/>
</dbReference>
<sequence length="133" mass="15054">MSNDKIATLHVAREPASKDWTPTMGSDDKEYWYHFDGGEGGHGVFHARKNEKAVEFTVRLDADSDFRMHDVTFENSGDQLWMDKKKSNANRLVIDDANTEGMDGYYCVIVETRDGAVQIPCDPMIKNDPRPPS</sequence>
<protein>
    <submittedName>
        <fullName evidence="1">Uncharacterized protein</fullName>
    </submittedName>
</protein>
<evidence type="ECO:0000313" key="1">
    <source>
        <dbReference type="EMBL" id="MCC8363133.1"/>
    </source>
</evidence>
<gene>
    <name evidence="1" type="ORF">LK996_08600</name>
</gene>
<dbReference type="EMBL" id="JAJGAK010000001">
    <property type="protein sequence ID" value="MCC8363133.1"/>
    <property type="molecule type" value="Genomic_DNA"/>
</dbReference>
<keyword evidence="2" id="KW-1185">Reference proteome</keyword>
<evidence type="ECO:0000313" key="2">
    <source>
        <dbReference type="Proteomes" id="UP001165293"/>
    </source>
</evidence>
<reference evidence="1" key="1">
    <citation type="submission" date="2021-10" db="EMBL/GenBank/DDBJ databases">
        <authorList>
            <person name="Lyu M."/>
            <person name="Wang X."/>
            <person name="Meng X."/>
            <person name="Xu K."/>
        </authorList>
    </citation>
    <scope>NUCLEOTIDE SEQUENCE</scope>
    <source>
        <strain evidence="1">A6</strain>
    </source>
</reference>